<dbReference type="EMBL" id="BAAAZP010000295">
    <property type="protein sequence ID" value="GAA3722548.1"/>
    <property type="molecule type" value="Genomic_DNA"/>
</dbReference>
<name>A0ABP7ESU1_9ACTN</name>
<reference evidence="3" key="1">
    <citation type="journal article" date="2019" name="Int. J. Syst. Evol. Microbiol.">
        <title>The Global Catalogue of Microorganisms (GCM) 10K type strain sequencing project: providing services to taxonomists for standard genome sequencing and annotation.</title>
        <authorList>
            <consortium name="The Broad Institute Genomics Platform"/>
            <consortium name="The Broad Institute Genome Sequencing Center for Infectious Disease"/>
            <person name="Wu L."/>
            <person name="Ma J."/>
        </authorList>
    </citation>
    <scope>NUCLEOTIDE SEQUENCE [LARGE SCALE GENOMIC DNA]</scope>
    <source>
        <strain evidence="3">JCM 16904</strain>
    </source>
</reference>
<evidence type="ECO:0000259" key="1">
    <source>
        <dbReference type="PROSITE" id="PS51674"/>
    </source>
</evidence>
<dbReference type="PROSITE" id="PS51674">
    <property type="entry name" value="4FE4S_WBL"/>
    <property type="match status" value="1"/>
</dbReference>
<dbReference type="Proteomes" id="UP001500902">
    <property type="component" value="Unassembled WGS sequence"/>
</dbReference>
<keyword evidence="3" id="KW-1185">Reference proteome</keyword>
<comment type="caution">
    <text evidence="2">The sequence shown here is derived from an EMBL/GenBank/DDBJ whole genome shotgun (WGS) entry which is preliminary data.</text>
</comment>
<gene>
    <name evidence="2" type="ORF">GCM10022224_104360</name>
</gene>
<dbReference type="InterPro" id="IPR034768">
    <property type="entry name" value="4FE4S_WBL"/>
</dbReference>
<accession>A0ABP7ESU1</accession>
<feature type="domain" description="4Fe-4S Wbl-type" evidence="1">
    <location>
        <begin position="42"/>
        <end position="110"/>
    </location>
</feature>
<sequence length="129" mass="14191">MPTIMASPSLARNRLDAPRLRLLARIARDRRAFAAQVADKGTCKGKSDVEWYKEGTTLAQARGLCSGCWVREACFRLAVLDDTMDLLANGGSIRKVIGVRGGYTARRRVPRVKALLKKLRPPKKARAAA</sequence>
<proteinExistence type="predicted"/>
<evidence type="ECO:0000313" key="2">
    <source>
        <dbReference type="EMBL" id="GAA3722548.1"/>
    </source>
</evidence>
<evidence type="ECO:0000313" key="3">
    <source>
        <dbReference type="Proteomes" id="UP001500902"/>
    </source>
</evidence>
<organism evidence="2 3">
    <name type="scientific">Nonomuraea antimicrobica</name>
    <dbReference type="NCBI Taxonomy" id="561173"/>
    <lineage>
        <taxon>Bacteria</taxon>
        <taxon>Bacillati</taxon>
        <taxon>Actinomycetota</taxon>
        <taxon>Actinomycetes</taxon>
        <taxon>Streptosporangiales</taxon>
        <taxon>Streptosporangiaceae</taxon>
        <taxon>Nonomuraea</taxon>
    </lineage>
</organism>
<protein>
    <recommendedName>
        <fullName evidence="1">4Fe-4S Wbl-type domain-containing protein</fullName>
    </recommendedName>
</protein>